<keyword evidence="6" id="KW-0408">Iron</keyword>
<dbReference type="InterPro" id="IPR050121">
    <property type="entry name" value="Cytochrome_P450_monoxygenase"/>
</dbReference>
<dbReference type="InterPro" id="IPR002401">
    <property type="entry name" value="Cyt_P450_E_grp-I"/>
</dbReference>
<comment type="caution">
    <text evidence="8">The sequence shown here is derived from an EMBL/GenBank/DDBJ whole genome shotgun (WGS) entry which is preliminary data.</text>
</comment>
<name>A0ABR4HY29_9EURO</name>
<accession>A0ABR4HY29</accession>
<protein>
    <submittedName>
        <fullName evidence="8">Cytochrome P450</fullName>
    </submittedName>
</protein>
<dbReference type="SUPFAM" id="SSF48264">
    <property type="entry name" value="Cytochrome P450"/>
    <property type="match status" value="1"/>
</dbReference>
<evidence type="ECO:0000256" key="2">
    <source>
        <dbReference type="ARBA" id="ARBA00010617"/>
    </source>
</evidence>
<evidence type="ECO:0000313" key="9">
    <source>
        <dbReference type="Proteomes" id="UP001610335"/>
    </source>
</evidence>
<dbReference type="Gene3D" id="1.10.630.10">
    <property type="entry name" value="Cytochrome P450"/>
    <property type="match status" value="1"/>
</dbReference>
<dbReference type="InterPro" id="IPR001128">
    <property type="entry name" value="Cyt_P450"/>
</dbReference>
<dbReference type="Proteomes" id="UP001610335">
    <property type="component" value="Unassembled WGS sequence"/>
</dbReference>
<evidence type="ECO:0000256" key="5">
    <source>
        <dbReference type="ARBA" id="ARBA00023002"/>
    </source>
</evidence>
<evidence type="ECO:0000256" key="4">
    <source>
        <dbReference type="ARBA" id="ARBA00022723"/>
    </source>
</evidence>
<dbReference type="PANTHER" id="PTHR24305">
    <property type="entry name" value="CYTOCHROME P450"/>
    <property type="match status" value="1"/>
</dbReference>
<comment type="similarity">
    <text evidence="2">Belongs to the cytochrome P450 family.</text>
</comment>
<gene>
    <name evidence="8" type="ORF">BDW59DRAFT_151308</name>
</gene>
<dbReference type="EMBL" id="JBFXLS010000075">
    <property type="protein sequence ID" value="KAL2819642.1"/>
    <property type="molecule type" value="Genomic_DNA"/>
</dbReference>
<organism evidence="8 9">
    <name type="scientific">Aspergillus cavernicola</name>
    <dbReference type="NCBI Taxonomy" id="176166"/>
    <lineage>
        <taxon>Eukaryota</taxon>
        <taxon>Fungi</taxon>
        <taxon>Dikarya</taxon>
        <taxon>Ascomycota</taxon>
        <taxon>Pezizomycotina</taxon>
        <taxon>Eurotiomycetes</taxon>
        <taxon>Eurotiomycetidae</taxon>
        <taxon>Eurotiales</taxon>
        <taxon>Aspergillaceae</taxon>
        <taxon>Aspergillus</taxon>
        <taxon>Aspergillus subgen. Nidulantes</taxon>
    </lineage>
</organism>
<sequence length="318" mass="35210">MHLPPFHNGVPGILAADHAHHRRYRRLLAHAFSDKGLRAQQGMIQQYIDRLIDGLRENCATGPLDLAVWFNWATFDIIGDLAFGEPFGCLDEVETHPWIASIQGNVKAIPILNALRRYRLTWILGLLAPPKLLEMRRRNAQFTADKVDCRLQHAGTARGDLWDSVLDDKPESEAPMSRAEMVSNASAIVLAGSETSATLLSGCIWLLLTNPEYLHNITERVRSGFARAADIDSHSVTQINGLQAVLEESLRLYPPVPMQSNRIVPPPGAHIAGKWVAGGVSQPQPFDTVTSHCVKLASSISWLDWDPARSPRLICSFP</sequence>
<evidence type="ECO:0000256" key="7">
    <source>
        <dbReference type="ARBA" id="ARBA00023033"/>
    </source>
</evidence>
<evidence type="ECO:0000256" key="6">
    <source>
        <dbReference type="ARBA" id="ARBA00023004"/>
    </source>
</evidence>
<keyword evidence="4" id="KW-0479">Metal-binding</keyword>
<dbReference type="InterPro" id="IPR036396">
    <property type="entry name" value="Cyt_P450_sf"/>
</dbReference>
<reference evidence="8 9" key="1">
    <citation type="submission" date="2024-07" db="EMBL/GenBank/DDBJ databases">
        <title>Section-level genome sequencing and comparative genomics of Aspergillus sections Usti and Cavernicolus.</title>
        <authorList>
            <consortium name="Lawrence Berkeley National Laboratory"/>
            <person name="Nybo J.L."/>
            <person name="Vesth T.C."/>
            <person name="Theobald S."/>
            <person name="Frisvad J.C."/>
            <person name="Larsen T.O."/>
            <person name="Kjaerboelling I."/>
            <person name="Rothschild-Mancinelli K."/>
            <person name="Lyhne E.K."/>
            <person name="Kogle M.E."/>
            <person name="Barry K."/>
            <person name="Clum A."/>
            <person name="Na H."/>
            <person name="Ledsgaard L."/>
            <person name="Lin J."/>
            <person name="Lipzen A."/>
            <person name="Kuo A."/>
            <person name="Riley R."/>
            <person name="Mondo S."/>
            <person name="LaButti K."/>
            <person name="Haridas S."/>
            <person name="Pangalinan J."/>
            <person name="Salamov A.A."/>
            <person name="Simmons B.A."/>
            <person name="Magnuson J.K."/>
            <person name="Chen J."/>
            <person name="Drula E."/>
            <person name="Henrissat B."/>
            <person name="Wiebenga A."/>
            <person name="Lubbers R.J."/>
            <person name="Gomes A.C."/>
            <person name="Makela M.R."/>
            <person name="Stajich J."/>
            <person name="Grigoriev I.V."/>
            <person name="Mortensen U.H."/>
            <person name="De vries R.P."/>
            <person name="Baker S.E."/>
            <person name="Andersen M.R."/>
        </authorList>
    </citation>
    <scope>NUCLEOTIDE SEQUENCE [LARGE SCALE GENOMIC DNA]</scope>
    <source>
        <strain evidence="8 9">CBS 600.67</strain>
    </source>
</reference>
<keyword evidence="9" id="KW-1185">Reference proteome</keyword>
<keyword evidence="3" id="KW-0349">Heme</keyword>
<keyword evidence="7" id="KW-0503">Monooxygenase</keyword>
<dbReference type="PANTHER" id="PTHR24305:SF210">
    <property type="entry name" value="CYTOCHROME P450 MONOOXYGENASE ASQL-RELATED"/>
    <property type="match status" value="1"/>
</dbReference>
<proteinExistence type="inferred from homology"/>
<evidence type="ECO:0000256" key="1">
    <source>
        <dbReference type="ARBA" id="ARBA00001971"/>
    </source>
</evidence>
<dbReference type="PRINTS" id="PR00463">
    <property type="entry name" value="EP450I"/>
</dbReference>
<keyword evidence="5" id="KW-0560">Oxidoreductase</keyword>
<comment type="cofactor">
    <cofactor evidence="1">
        <name>heme</name>
        <dbReference type="ChEBI" id="CHEBI:30413"/>
    </cofactor>
</comment>
<evidence type="ECO:0000256" key="3">
    <source>
        <dbReference type="ARBA" id="ARBA00022617"/>
    </source>
</evidence>
<evidence type="ECO:0000313" key="8">
    <source>
        <dbReference type="EMBL" id="KAL2819642.1"/>
    </source>
</evidence>
<dbReference type="Pfam" id="PF00067">
    <property type="entry name" value="p450"/>
    <property type="match status" value="1"/>
</dbReference>